<evidence type="ECO:0000313" key="3">
    <source>
        <dbReference type="Proteomes" id="UP000543556"/>
    </source>
</evidence>
<feature type="transmembrane region" description="Helical" evidence="1">
    <location>
        <begin position="196"/>
        <end position="219"/>
    </location>
</feature>
<accession>A0A7Y7IJA0</accession>
<comment type="caution">
    <text evidence="2">The sequence shown here is derived from an EMBL/GenBank/DDBJ whole genome shotgun (WGS) entry which is preliminary data.</text>
</comment>
<keyword evidence="1" id="KW-1133">Transmembrane helix</keyword>
<dbReference type="Proteomes" id="UP000543556">
    <property type="component" value="Unassembled WGS sequence"/>
</dbReference>
<evidence type="ECO:0000256" key="1">
    <source>
        <dbReference type="SAM" id="Phobius"/>
    </source>
</evidence>
<feature type="transmembrane region" description="Helical" evidence="1">
    <location>
        <begin position="51"/>
        <end position="73"/>
    </location>
</feature>
<dbReference type="EMBL" id="JAAMFM010000025">
    <property type="protein sequence ID" value="NVM96165.1"/>
    <property type="molecule type" value="Genomic_DNA"/>
</dbReference>
<keyword evidence="3" id="KW-1185">Reference proteome</keyword>
<reference evidence="2 3" key="1">
    <citation type="submission" date="2020-02" db="EMBL/GenBank/DDBJ databases">
        <title>Genome sequence of strain AETb3-4.</title>
        <authorList>
            <person name="Gao J."/>
            <person name="Zhang X."/>
        </authorList>
    </citation>
    <scope>NUCLEOTIDE SEQUENCE [LARGE SCALE GENOMIC DNA]</scope>
    <source>
        <strain evidence="2 3">AETb3-4</strain>
    </source>
</reference>
<proteinExistence type="predicted"/>
<sequence>MAIVRLTAIVDPRRAHLFRATVFAAAACTLHLAPVYYAVDPVLGGHNTVGLVLLLFLLTGFWQFRAAIMLAALTDNVRRRHQLAMGNSAMTVAGIAVTVGFLTSHVDRTDQNLPVTYGDQFGMQVFLWTGSLFILWACLDITFILHRHTASLHAVTFRLGFWLIGLGIAAFCLTLVDRLLSGMVMAAHDGSNGPLSFLNSLNGVAETSAVVLVGIGIVLPRLGRPVKHLLRDLQARLLLIEIHTTWRQVTTGTSDVVLNPNEISLLDFLAVKPMRRLHRRVIEVRDCEFKRPERPLRPKSLALVSQIEDTLIGR</sequence>
<feature type="transmembrane region" description="Helical" evidence="1">
    <location>
        <begin position="125"/>
        <end position="145"/>
    </location>
</feature>
<keyword evidence="1" id="KW-0812">Transmembrane</keyword>
<feature type="transmembrane region" description="Helical" evidence="1">
    <location>
        <begin position="20"/>
        <end position="39"/>
    </location>
</feature>
<organism evidence="2 3">
    <name type="scientific">Arthrobacter wenxiniae</name>
    <dbReference type="NCBI Taxonomy" id="2713570"/>
    <lineage>
        <taxon>Bacteria</taxon>
        <taxon>Bacillati</taxon>
        <taxon>Actinomycetota</taxon>
        <taxon>Actinomycetes</taxon>
        <taxon>Micrococcales</taxon>
        <taxon>Micrococcaceae</taxon>
        <taxon>Arthrobacter</taxon>
    </lineage>
</organism>
<evidence type="ECO:0000313" key="2">
    <source>
        <dbReference type="EMBL" id="NVM96165.1"/>
    </source>
</evidence>
<dbReference type="NCBIfam" id="NF042915">
    <property type="entry name" value="MAB_1171c_fam"/>
    <property type="match status" value="1"/>
</dbReference>
<feature type="transmembrane region" description="Helical" evidence="1">
    <location>
        <begin position="157"/>
        <end position="176"/>
    </location>
</feature>
<gene>
    <name evidence="2" type="ORF">G6034_14895</name>
</gene>
<dbReference type="AlphaFoldDB" id="A0A7Y7IJA0"/>
<feature type="transmembrane region" description="Helical" evidence="1">
    <location>
        <begin position="85"/>
        <end position="105"/>
    </location>
</feature>
<protein>
    <submittedName>
        <fullName evidence="2">Uncharacterized protein</fullName>
    </submittedName>
</protein>
<name>A0A7Y7IJA0_9MICC</name>
<dbReference type="InterPro" id="IPR050039">
    <property type="entry name" value="MAB_1171c-like"/>
</dbReference>
<keyword evidence="1" id="KW-0472">Membrane</keyword>